<dbReference type="AlphaFoldDB" id="V5SFZ9"/>
<feature type="domain" description="N-acetyltransferase" evidence="1">
    <location>
        <begin position="10"/>
        <end position="182"/>
    </location>
</feature>
<protein>
    <submittedName>
        <fullName evidence="2">GCN5 family acetyltransferase</fullName>
    </submittedName>
</protein>
<dbReference type="STRING" id="1029756.W911_15155"/>
<dbReference type="InterPro" id="IPR000182">
    <property type="entry name" value="GNAT_dom"/>
</dbReference>
<dbReference type="SUPFAM" id="SSF55729">
    <property type="entry name" value="Acyl-CoA N-acyltransferases (Nat)"/>
    <property type="match status" value="1"/>
</dbReference>
<dbReference type="EMBL" id="CP006912">
    <property type="protein sequence ID" value="AHB49427.1"/>
    <property type="molecule type" value="Genomic_DNA"/>
</dbReference>
<dbReference type="InterPro" id="IPR016181">
    <property type="entry name" value="Acyl_CoA_acyltransferase"/>
</dbReference>
<keyword evidence="3" id="KW-1185">Reference proteome</keyword>
<evidence type="ECO:0000313" key="3">
    <source>
        <dbReference type="Proteomes" id="UP000018542"/>
    </source>
</evidence>
<accession>V5SFZ9</accession>
<dbReference type="PROSITE" id="PS51186">
    <property type="entry name" value="GNAT"/>
    <property type="match status" value="1"/>
</dbReference>
<evidence type="ECO:0000313" key="2">
    <source>
        <dbReference type="EMBL" id="AHB49427.1"/>
    </source>
</evidence>
<gene>
    <name evidence="2" type="ORF">W911_15155</name>
</gene>
<dbReference type="OrthoDB" id="8593648at2"/>
<reference evidence="2 3" key="1">
    <citation type="journal article" date="2014" name="Genome Announc.">
        <title>Complete Genome Sequence of Hyphomicrobium nitrativorans Strain NL23, a Denitrifying Bacterium Isolated from Biofilm of a Methanol-Fed Denitrification System Treating Seawater at the Montreal Biodome.</title>
        <authorList>
            <person name="Martineau C."/>
            <person name="Villeneuve C."/>
            <person name="Mauffrey F."/>
            <person name="Villemur R."/>
        </authorList>
    </citation>
    <scope>NUCLEOTIDE SEQUENCE [LARGE SCALE GENOMIC DNA]</scope>
    <source>
        <strain evidence="2">NL23</strain>
    </source>
</reference>
<evidence type="ECO:0000259" key="1">
    <source>
        <dbReference type="PROSITE" id="PS51186"/>
    </source>
</evidence>
<organism evidence="2 3">
    <name type="scientific">Hyphomicrobium nitrativorans NL23</name>
    <dbReference type="NCBI Taxonomy" id="1029756"/>
    <lineage>
        <taxon>Bacteria</taxon>
        <taxon>Pseudomonadati</taxon>
        <taxon>Pseudomonadota</taxon>
        <taxon>Alphaproteobacteria</taxon>
        <taxon>Hyphomicrobiales</taxon>
        <taxon>Hyphomicrobiaceae</taxon>
        <taxon>Hyphomicrobium</taxon>
    </lineage>
</organism>
<dbReference type="PATRIC" id="fig|1029756.8.peg.3159"/>
<dbReference type="Pfam" id="PF13508">
    <property type="entry name" value="Acetyltransf_7"/>
    <property type="match status" value="1"/>
</dbReference>
<proteinExistence type="predicted"/>
<dbReference type="HOGENOM" id="CLU_132479_0_0_5"/>
<dbReference type="Proteomes" id="UP000018542">
    <property type="component" value="Chromosome"/>
</dbReference>
<dbReference type="Gene3D" id="3.40.630.30">
    <property type="match status" value="2"/>
</dbReference>
<dbReference type="RefSeq" id="WP_023788337.1">
    <property type="nucleotide sequence ID" value="NC_022997.1"/>
</dbReference>
<name>V5SFZ9_9HYPH</name>
<dbReference type="KEGG" id="hni:W911_15155"/>
<keyword evidence="2" id="KW-0808">Transferase</keyword>
<dbReference type="GO" id="GO:0016747">
    <property type="term" value="F:acyltransferase activity, transferring groups other than amino-acyl groups"/>
    <property type="evidence" value="ECO:0007669"/>
    <property type="project" value="InterPro"/>
</dbReference>
<sequence>MTDFEICRWDGLDDAEQRWLVADIDHVFFSSSNTQSFETEAAKAAFRARWLGRYLLHFPQYAFLARDGAGRAIGYIVGNVADPARDPIFSDLPFLSAFADASARYPAHLHVNVVEAYRGQAIGARLIDTFALAARDAGANGVHVVTQRGARNVRFYNANGFQERAAVSLGETELVFLGRDLGRDLAGRT</sequence>